<dbReference type="OrthoDB" id="9795247at2"/>
<organism evidence="2 3">
    <name type="scientific">Lactococcus hircilactis</name>
    <dbReference type="NCBI Taxonomy" id="1494462"/>
    <lineage>
        <taxon>Bacteria</taxon>
        <taxon>Bacillati</taxon>
        <taxon>Bacillota</taxon>
        <taxon>Bacilli</taxon>
        <taxon>Lactobacillales</taxon>
        <taxon>Streptococcaceae</taxon>
        <taxon>Lactococcus</taxon>
    </lineage>
</organism>
<dbReference type="SUPFAM" id="SSF53067">
    <property type="entry name" value="Actin-like ATPase domain"/>
    <property type="match status" value="1"/>
</dbReference>
<dbReference type="Gene3D" id="3.30.420.40">
    <property type="match status" value="2"/>
</dbReference>
<evidence type="ECO:0000256" key="1">
    <source>
        <dbReference type="ARBA" id="ARBA00006479"/>
    </source>
</evidence>
<dbReference type="InterPro" id="IPR043129">
    <property type="entry name" value="ATPase_NBD"/>
</dbReference>
<dbReference type="Proteomes" id="UP000439550">
    <property type="component" value="Unassembled WGS sequence"/>
</dbReference>
<gene>
    <name evidence="2" type="ORF">GHI93_01765</name>
</gene>
<proteinExistence type="inferred from homology"/>
<accession>A0A7X2D0P9</accession>
<dbReference type="AlphaFoldDB" id="A0A7X2D0P9"/>
<protein>
    <submittedName>
        <fullName evidence="2">ROK family protein</fullName>
    </submittedName>
</protein>
<dbReference type="Pfam" id="PF00480">
    <property type="entry name" value="ROK"/>
    <property type="match status" value="1"/>
</dbReference>
<dbReference type="RefSeq" id="WP_153495034.1">
    <property type="nucleotide sequence ID" value="NZ_CAXYUY010000009.1"/>
</dbReference>
<name>A0A7X2D0P9_9LACT</name>
<comment type="caution">
    <text evidence="2">The sequence shown here is derived from an EMBL/GenBank/DDBJ whole genome shotgun (WGS) entry which is preliminary data.</text>
</comment>
<evidence type="ECO:0000313" key="2">
    <source>
        <dbReference type="EMBL" id="MQW38677.1"/>
    </source>
</evidence>
<sequence length="311" mass="33545">MYLAFDIGGTFIKFGVVDDTGTVFEKGKMRTPQTQTPFLSALTEKVEALKTHYDVCGIGISAPGTPDQSGVMVNFGGLKEMYGLALQEKLSALTALPVKVENDVNAAAIAEKWLGAGQNYSNYIVMALGTGVGGGIVINDALYRGGHGIAGEFGWNLTSGITPVGELEEVSQNMKSAAVLGLLNSYNQAMNSIHHGDFEKLTEAREVVDLVQSNDPIAALVFDQFLTDLCVNLMNLTASFDPEVILIGGGISANDYFMERLEKKWFELIDRHFALHRIKNQGLLTKIERCALKNDAGMLGAAYAIKSALKN</sequence>
<reference evidence="2 3" key="1">
    <citation type="submission" date="2019-10" db="EMBL/GenBank/DDBJ databases">
        <authorList>
            <person name="Dong K."/>
        </authorList>
    </citation>
    <scope>NUCLEOTIDE SEQUENCE [LARGE SCALE GENOMIC DNA]</scope>
    <source>
        <strain evidence="2 3">DSM 28960</strain>
    </source>
</reference>
<dbReference type="PANTHER" id="PTHR18964">
    <property type="entry name" value="ROK (REPRESSOR, ORF, KINASE) FAMILY"/>
    <property type="match status" value="1"/>
</dbReference>
<dbReference type="InterPro" id="IPR000600">
    <property type="entry name" value="ROK"/>
</dbReference>
<comment type="similarity">
    <text evidence="1">Belongs to the ROK (NagC/XylR) family.</text>
</comment>
<dbReference type="PANTHER" id="PTHR18964:SF170">
    <property type="entry name" value="SUGAR KINASE"/>
    <property type="match status" value="1"/>
</dbReference>
<dbReference type="EMBL" id="WITJ01000002">
    <property type="protein sequence ID" value="MQW38677.1"/>
    <property type="molecule type" value="Genomic_DNA"/>
</dbReference>
<evidence type="ECO:0000313" key="3">
    <source>
        <dbReference type="Proteomes" id="UP000439550"/>
    </source>
</evidence>
<keyword evidence="3" id="KW-1185">Reference proteome</keyword>